<keyword evidence="2" id="KW-1185">Reference proteome</keyword>
<evidence type="ECO:0000313" key="2">
    <source>
        <dbReference type="Proteomes" id="UP001057452"/>
    </source>
</evidence>
<accession>A0ACB9X3D4</accession>
<comment type="caution">
    <text evidence="1">The sequence shown here is derived from an EMBL/GenBank/DDBJ whole genome shotgun (WGS) entry which is preliminary data.</text>
</comment>
<organism evidence="1 2">
    <name type="scientific">Chaenocephalus aceratus</name>
    <name type="common">Blackfin icefish</name>
    <name type="synonym">Chaenichthys aceratus</name>
    <dbReference type="NCBI Taxonomy" id="36190"/>
    <lineage>
        <taxon>Eukaryota</taxon>
        <taxon>Metazoa</taxon>
        <taxon>Chordata</taxon>
        <taxon>Craniata</taxon>
        <taxon>Vertebrata</taxon>
        <taxon>Euteleostomi</taxon>
        <taxon>Actinopterygii</taxon>
        <taxon>Neopterygii</taxon>
        <taxon>Teleostei</taxon>
        <taxon>Neoteleostei</taxon>
        <taxon>Acanthomorphata</taxon>
        <taxon>Eupercaria</taxon>
        <taxon>Perciformes</taxon>
        <taxon>Notothenioidei</taxon>
        <taxon>Channichthyidae</taxon>
        <taxon>Chaenocephalus</taxon>
    </lineage>
</organism>
<evidence type="ECO:0000313" key="1">
    <source>
        <dbReference type="EMBL" id="KAI4820735.1"/>
    </source>
</evidence>
<protein>
    <submittedName>
        <fullName evidence="1">Uncharacterized protein</fullName>
    </submittedName>
</protein>
<gene>
    <name evidence="1" type="ORF">KUCAC02_028704</name>
</gene>
<reference evidence="1" key="1">
    <citation type="submission" date="2022-05" db="EMBL/GenBank/DDBJ databases">
        <title>Chromosome-level genome of Chaenocephalus aceratus.</title>
        <authorList>
            <person name="Park H."/>
        </authorList>
    </citation>
    <scope>NUCLEOTIDE SEQUENCE</scope>
    <source>
        <strain evidence="1">KU_202001</strain>
    </source>
</reference>
<dbReference type="Proteomes" id="UP001057452">
    <property type="component" value="Chromosome 9"/>
</dbReference>
<proteinExistence type="predicted"/>
<sequence length="343" mass="39096">MEDCSWTHEAMRLSAQPTALEREPARDDLAAAAAVVSNSEIAVLGKSVAGGTSAKLTNPQLTGVSVKLTVTMPPRGEDNVSLSQVRELLKQQQDAYEQLLTQQENNFKSFIQILVDSTNKRMDDMNREAQDLKNSLQFSQKEVDELKETCKELKKKSQEARTDISTVRESVMTMSGKSDYLEGQSKRKNIIIDGIPESPGESWEELEYKVRELLRTELQMDEERIEVERAHRMGNGRGADKPRQIVVKFLRFKDKTAVMGRRNRLKGTNIFLNEDYPEAVRQKRKELIPAMKAERSKGNIAYIRYDRLIVHPPQTPTHPPIPPSQRAERTHSRHSSQRTGKRD</sequence>
<name>A0ACB9X3D4_CHAAC</name>
<dbReference type="EMBL" id="CM043793">
    <property type="protein sequence ID" value="KAI4820735.1"/>
    <property type="molecule type" value="Genomic_DNA"/>
</dbReference>